<proteinExistence type="predicted"/>
<evidence type="ECO:0000313" key="3">
    <source>
        <dbReference type="Proteomes" id="UP001230207"/>
    </source>
</evidence>
<protein>
    <submittedName>
        <fullName evidence="2">Uncharacterized protein</fullName>
    </submittedName>
</protein>
<comment type="caution">
    <text evidence="2">The sequence shown here is derived from an EMBL/GenBank/DDBJ whole genome shotgun (WGS) entry which is preliminary data.</text>
</comment>
<dbReference type="EMBL" id="JAUSVF010000002">
    <property type="protein sequence ID" value="MDQ0322160.1"/>
    <property type="molecule type" value="Genomic_DNA"/>
</dbReference>
<feature type="compositionally biased region" description="Basic residues" evidence="1">
    <location>
        <begin position="91"/>
        <end position="102"/>
    </location>
</feature>
<feature type="region of interest" description="Disordered" evidence="1">
    <location>
        <begin position="84"/>
        <end position="116"/>
    </location>
</feature>
<name>A0ABU0BXK6_9HYPH</name>
<sequence>MIDFTKPLLADEVPEPPIVEQKMKEDAQQRARASLAGIQGAAKAAETAGLIGKPAPPVKQLQKIKVEGPKAVVAVKKKPAPVRAKVEVKEAKKKNPAKKPPKPAKPEASAPPAPDHDWQLRQSALQTVLAGMHAQPDADAISSLFALFVKAPDKEVMAAALVLSMTFLRSPAKARGPLMKSLGPAMQTFRGSKLAVLLAVRLGHVVTPKAPAPVAPPPGG</sequence>
<dbReference type="RefSeq" id="WP_307233718.1">
    <property type="nucleotide sequence ID" value="NZ_JAUSVF010000002.1"/>
</dbReference>
<reference evidence="2 3" key="1">
    <citation type="submission" date="2023-07" db="EMBL/GenBank/DDBJ databases">
        <title>Genomic Encyclopedia of Type Strains, Phase IV (KMG-IV): sequencing the most valuable type-strain genomes for metagenomic binning, comparative biology and taxonomic classification.</title>
        <authorList>
            <person name="Goeker M."/>
        </authorList>
    </citation>
    <scope>NUCLEOTIDE SEQUENCE [LARGE SCALE GENOMIC DNA]</scope>
    <source>
        <strain evidence="2 3">DSM 1112</strain>
    </source>
</reference>
<organism evidence="2 3">
    <name type="scientific">Pararhizobium capsulatum DSM 1112</name>
    <dbReference type="NCBI Taxonomy" id="1121113"/>
    <lineage>
        <taxon>Bacteria</taxon>
        <taxon>Pseudomonadati</taxon>
        <taxon>Pseudomonadota</taxon>
        <taxon>Alphaproteobacteria</taxon>
        <taxon>Hyphomicrobiales</taxon>
        <taxon>Rhizobiaceae</taxon>
        <taxon>Rhizobium/Agrobacterium group</taxon>
        <taxon>Pararhizobium</taxon>
    </lineage>
</organism>
<accession>A0ABU0BXK6</accession>
<gene>
    <name evidence="2" type="ORF">QO002_004366</name>
</gene>
<dbReference type="Proteomes" id="UP001230207">
    <property type="component" value="Unassembled WGS sequence"/>
</dbReference>
<evidence type="ECO:0000313" key="2">
    <source>
        <dbReference type="EMBL" id="MDQ0322160.1"/>
    </source>
</evidence>
<evidence type="ECO:0000256" key="1">
    <source>
        <dbReference type="SAM" id="MobiDB-lite"/>
    </source>
</evidence>
<keyword evidence="3" id="KW-1185">Reference proteome</keyword>